<sequence length="178" mass="19778">MKKENVLWIWILPAVFLVFSSCGYRFSGSRDMAFAKNPIIIEVFENRTMENGAGFLAANRFIEVFSRRGAAAGGEKDAGAADVLSGVVESMSISTISEKSRHQPSERRLTLVLSLTWVGKDGKILWRGKKISGDRDYRVGAGKLETEQNRRRAVSDLAGILGERAFYMMARESGRRAP</sequence>
<gene>
    <name evidence="2" type="ORF">EPICR_90010</name>
</gene>
<evidence type="ECO:0008006" key="3">
    <source>
        <dbReference type="Google" id="ProtNLM"/>
    </source>
</evidence>
<keyword evidence="1" id="KW-0472">Membrane</keyword>
<evidence type="ECO:0000313" key="2">
    <source>
        <dbReference type="EMBL" id="VEN75415.1"/>
    </source>
</evidence>
<organism evidence="2">
    <name type="scientific">uncultured Desulfobacteraceae bacterium</name>
    <dbReference type="NCBI Taxonomy" id="218296"/>
    <lineage>
        <taxon>Bacteria</taxon>
        <taxon>Pseudomonadati</taxon>
        <taxon>Thermodesulfobacteriota</taxon>
        <taxon>Desulfobacteria</taxon>
        <taxon>Desulfobacterales</taxon>
        <taxon>Desulfobacteraceae</taxon>
        <taxon>environmental samples</taxon>
    </lineage>
</organism>
<dbReference type="PROSITE" id="PS51257">
    <property type="entry name" value="PROKAR_LIPOPROTEIN"/>
    <property type="match status" value="1"/>
</dbReference>
<feature type="transmembrane region" description="Helical" evidence="1">
    <location>
        <begin position="6"/>
        <end position="26"/>
    </location>
</feature>
<keyword evidence="1" id="KW-1133">Transmembrane helix</keyword>
<dbReference type="Pfam" id="PF04390">
    <property type="entry name" value="LptE"/>
    <property type="match status" value="1"/>
</dbReference>
<dbReference type="EMBL" id="CAACVI010000052">
    <property type="protein sequence ID" value="VEN75415.1"/>
    <property type="molecule type" value="Genomic_DNA"/>
</dbReference>
<evidence type="ECO:0000256" key="1">
    <source>
        <dbReference type="SAM" id="Phobius"/>
    </source>
</evidence>
<dbReference type="GO" id="GO:0019867">
    <property type="term" value="C:outer membrane"/>
    <property type="evidence" value="ECO:0007669"/>
    <property type="project" value="InterPro"/>
</dbReference>
<name>A0A484HLV6_9BACT</name>
<dbReference type="InterPro" id="IPR007485">
    <property type="entry name" value="LPS_assembly_LptE"/>
</dbReference>
<reference evidence="2" key="1">
    <citation type="submission" date="2019-01" db="EMBL/GenBank/DDBJ databases">
        <authorList>
            <consortium name="Genoscope - CEA"/>
            <person name="William W."/>
        </authorList>
    </citation>
    <scope>NUCLEOTIDE SEQUENCE</scope>
    <source>
        <strain evidence="2">CR-1</strain>
    </source>
</reference>
<dbReference type="Gene3D" id="3.30.160.150">
    <property type="entry name" value="Lipoprotein like domain"/>
    <property type="match status" value="1"/>
</dbReference>
<protein>
    <recommendedName>
        <fullName evidence="3">Lipoprotein</fullName>
    </recommendedName>
</protein>
<dbReference type="AlphaFoldDB" id="A0A484HLV6"/>
<proteinExistence type="predicted"/>
<keyword evidence="1" id="KW-0812">Transmembrane</keyword>
<dbReference type="GO" id="GO:0043165">
    <property type="term" value="P:Gram-negative-bacterium-type cell outer membrane assembly"/>
    <property type="evidence" value="ECO:0007669"/>
    <property type="project" value="InterPro"/>
</dbReference>
<accession>A0A484HLV6</accession>